<accession>A0A8I6S852</accession>
<dbReference type="SMART" id="SM00164">
    <property type="entry name" value="TBC"/>
    <property type="match status" value="1"/>
</dbReference>
<dbReference type="GO" id="GO:0005789">
    <property type="term" value="C:endoplasmic reticulum membrane"/>
    <property type="evidence" value="ECO:0007669"/>
    <property type="project" value="TreeGrafter"/>
</dbReference>
<dbReference type="GO" id="GO:0005096">
    <property type="term" value="F:GTPase activator activity"/>
    <property type="evidence" value="ECO:0007669"/>
    <property type="project" value="UniProtKB-KW"/>
</dbReference>
<evidence type="ECO:0000256" key="3">
    <source>
        <dbReference type="SAM" id="Phobius"/>
    </source>
</evidence>
<dbReference type="AlphaFoldDB" id="A0A8I6S852"/>
<keyword evidence="2" id="KW-0175">Coiled coil</keyword>
<protein>
    <recommendedName>
        <fullName evidence="4">Rab-GAP TBC domain-containing protein</fullName>
    </recommendedName>
</protein>
<dbReference type="Gene3D" id="1.10.472.80">
    <property type="entry name" value="Ypt/Rab-GAP domain of gyp1p, domain 3"/>
    <property type="match status" value="1"/>
</dbReference>
<dbReference type="KEGG" id="clec:106672572"/>
<dbReference type="FunFam" id="1.10.8.1310:FF:000001">
    <property type="entry name" value="TBC1 domain family, member 20"/>
    <property type="match status" value="1"/>
</dbReference>
<dbReference type="RefSeq" id="XP_014259588.1">
    <property type="nucleotide sequence ID" value="XM_014404102.2"/>
</dbReference>
<dbReference type="InterPro" id="IPR035969">
    <property type="entry name" value="Rab-GAP_TBC_sf"/>
</dbReference>
<dbReference type="GO" id="GO:0006888">
    <property type="term" value="P:endoplasmic reticulum to Golgi vesicle-mediated transport"/>
    <property type="evidence" value="ECO:0007669"/>
    <property type="project" value="TreeGrafter"/>
</dbReference>
<dbReference type="OMA" id="CEREMPF"/>
<reference evidence="5" key="1">
    <citation type="submission" date="2022-01" db="UniProtKB">
        <authorList>
            <consortium name="EnsemblMetazoa"/>
        </authorList>
    </citation>
    <scope>IDENTIFICATION</scope>
</reference>
<feature type="domain" description="Rab-GAP TBC" evidence="4">
    <location>
        <begin position="76"/>
        <end position="262"/>
    </location>
</feature>
<organism evidence="5 6">
    <name type="scientific">Cimex lectularius</name>
    <name type="common">Bed bug</name>
    <name type="synonym">Acanthia lectularia</name>
    <dbReference type="NCBI Taxonomy" id="79782"/>
    <lineage>
        <taxon>Eukaryota</taxon>
        <taxon>Metazoa</taxon>
        <taxon>Ecdysozoa</taxon>
        <taxon>Arthropoda</taxon>
        <taxon>Hexapoda</taxon>
        <taxon>Insecta</taxon>
        <taxon>Pterygota</taxon>
        <taxon>Neoptera</taxon>
        <taxon>Paraneoptera</taxon>
        <taxon>Hemiptera</taxon>
        <taxon>Heteroptera</taxon>
        <taxon>Panheteroptera</taxon>
        <taxon>Cimicomorpha</taxon>
        <taxon>Cimicidae</taxon>
        <taxon>Cimex</taxon>
    </lineage>
</organism>
<evidence type="ECO:0000313" key="6">
    <source>
        <dbReference type="Proteomes" id="UP000494040"/>
    </source>
</evidence>
<dbReference type="EnsemblMetazoa" id="XM_014404102.2">
    <property type="protein sequence ID" value="XP_014259588.1"/>
    <property type="gene ID" value="LOC106672572"/>
</dbReference>
<feature type="transmembrane region" description="Helical" evidence="3">
    <location>
        <begin position="374"/>
        <end position="391"/>
    </location>
</feature>
<evidence type="ECO:0000256" key="1">
    <source>
        <dbReference type="ARBA" id="ARBA00022468"/>
    </source>
</evidence>
<dbReference type="PROSITE" id="PS50086">
    <property type="entry name" value="TBC_RABGAP"/>
    <property type="match status" value="1"/>
</dbReference>
<dbReference type="Pfam" id="PF00566">
    <property type="entry name" value="RabGAP-TBC"/>
    <property type="match status" value="1"/>
</dbReference>
<dbReference type="PANTHER" id="PTHR20913">
    <property type="entry name" value="TBC1 DOMAIN FAMILY MEMBER 20/GTPASE"/>
    <property type="match status" value="1"/>
</dbReference>
<dbReference type="Gene3D" id="1.10.8.1310">
    <property type="match status" value="1"/>
</dbReference>
<dbReference type="PANTHER" id="PTHR20913:SF7">
    <property type="entry name" value="RE60063P"/>
    <property type="match status" value="1"/>
</dbReference>
<dbReference type="InterPro" id="IPR000195">
    <property type="entry name" value="Rab-GAP-TBC_dom"/>
</dbReference>
<feature type="coiled-coil region" evidence="2">
    <location>
        <begin position="325"/>
        <end position="352"/>
    </location>
</feature>
<keyword evidence="1" id="KW-0343">GTPase activation</keyword>
<name>A0A8I6S852_CIMLE</name>
<dbReference type="SUPFAM" id="SSF47923">
    <property type="entry name" value="Ypt/Rab-GAP domain of gyp1p"/>
    <property type="match status" value="2"/>
</dbReference>
<keyword evidence="3" id="KW-1133">Transmembrane helix</keyword>
<evidence type="ECO:0000259" key="4">
    <source>
        <dbReference type="PROSITE" id="PS50086"/>
    </source>
</evidence>
<keyword evidence="3" id="KW-0472">Membrane</keyword>
<dbReference type="OrthoDB" id="206700at2759"/>
<evidence type="ECO:0000256" key="2">
    <source>
        <dbReference type="SAM" id="Coils"/>
    </source>
</evidence>
<dbReference type="Proteomes" id="UP000494040">
    <property type="component" value="Unassembled WGS sequence"/>
</dbReference>
<dbReference type="InterPro" id="IPR045913">
    <property type="entry name" value="TBC20/Gyp8-like"/>
</dbReference>
<dbReference type="GeneID" id="106672572"/>
<keyword evidence="6" id="KW-1185">Reference proteome</keyword>
<sequence>MERESMDDDFPMELDEENGFSLVEKPLETEPTELNFKEGPLSAEFRKKANEILEYLSKNEVKVEKLREYALSKGGFVCDDVRKIGWSRLLEIDPNPDNLSPNDDSLRSHSEFTQVELDVNRSLKRFPPGIPYEQRVALQDQLTDLILKVITKYPHLKYYQGYHDVAITFLLVVGEEMAFRIMERLSTEHLKDFMEPTMEKTQHLLNYIYPLMDRLNPKVCSHVQKSGAGTMFCLPWFLTWFGHSLNHYKDVVRLYDFFLASPPMMSLYLAAAIVVYREKDLLAQDCDMASIHCFLSQLPDDLPFEILIRNAVNLYNEFPPEEVEVEVLERAKKELEERKAEEEARHKRLAKHRGHIFPRRFEAYFQRLLPNSRAQFVLLAVTVAMGIFAYLKGDVNPHVR</sequence>
<keyword evidence="3" id="KW-0812">Transmembrane</keyword>
<evidence type="ECO:0000313" key="5">
    <source>
        <dbReference type="EnsemblMetazoa" id="XP_014259588.1"/>
    </source>
</evidence>
<proteinExistence type="predicted"/>